<dbReference type="EMBL" id="NFDQ01000067">
    <property type="protein sequence ID" value="OTY74270.1"/>
    <property type="molecule type" value="Genomic_DNA"/>
</dbReference>
<feature type="transmembrane region" description="Helical" evidence="1">
    <location>
        <begin position="29"/>
        <end position="48"/>
    </location>
</feature>
<keyword evidence="1" id="KW-1133">Transmembrane helix</keyword>
<proteinExistence type="predicted"/>
<keyword evidence="1" id="KW-0472">Membrane</keyword>
<comment type="caution">
    <text evidence="2">The sequence shown here is derived from an EMBL/GenBank/DDBJ whole genome shotgun (WGS) entry which is preliminary data.</text>
</comment>
<evidence type="ECO:0000313" key="3">
    <source>
        <dbReference type="Proteomes" id="UP000194911"/>
    </source>
</evidence>
<evidence type="ECO:0008006" key="4">
    <source>
        <dbReference type="Google" id="ProtNLM"/>
    </source>
</evidence>
<evidence type="ECO:0000256" key="1">
    <source>
        <dbReference type="SAM" id="Phobius"/>
    </source>
</evidence>
<sequence length="67" mass="7998">MEVKQIMVNKANKFHIYNKVQATLTNKTIGYFHFVLNPFLSLWIFYTIEVRKDLIYSTCSAKLYTMK</sequence>
<name>A0A243CXJ2_BACTU</name>
<keyword evidence="1" id="KW-0812">Transmembrane</keyword>
<dbReference type="Proteomes" id="UP000194911">
    <property type="component" value="Unassembled WGS sequence"/>
</dbReference>
<evidence type="ECO:0000313" key="2">
    <source>
        <dbReference type="EMBL" id="OTY74270.1"/>
    </source>
</evidence>
<accession>A0A243CXJ2</accession>
<organism evidence="2 3">
    <name type="scientific">Bacillus thuringiensis serovar vazensis</name>
    <dbReference type="NCBI Taxonomy" id="180867"/>
    <lineage>
        <taxon>Bacteria</taxon>
        <taxon>Bacillati</taxon>
        <taxon>Bacillota</taxon>
        <taxon>Bacilli</taxon>
        <taxon>Bacillales</taxon>
        <taxon>Bacillaceae</taxon>
        <taxon>Bacillus</taxon>
        <taxon>Bacillus cereus group</taxon>
    </lineage>
</organism>
<reference evidence="2 3" key="1">
    <citation type="submission" date="2016-10" db="EMBL/GenBank/DDBJ databases">
        <title>Comparative genomics of Bacillus thuringiensis reveals a path to pathogens against multiple invertebrate hosts.</title>
        <authorList>
            <person name="Zheng J."/>
            <person name="Gao Q."/>
            <person name="Liu H."/>
            <person name="Peng D."/>
            <person name="Ruan L."/>
            <person name="Sun M."/>
        </authorList>
    </citation>
    <scope>NUCLEOTIDE SEQUENCE [LARGE SCALE GENOMIC DNA]</scope>
    <source>
        <strain evidence="2">BGSC 4CE1</strain>
    </source>
</reference>
<gene>
    <name evidence="2" type="ORF">BK749_15890</name>
</gene>
<dbReference type="AlphaFoldDB" id="A0A243CXJ2"/>
<protein>
    <recommendedName>
        <fullName evidence="4">Transposase</fullName>
    </recommendedName>
</protein>